<reference evidence="2 3" key="1">
    <citation type="submission" date="2019-03" db="EMBL/GenBank/DDBJ databases">
        <title>Genomic Encyclopedia of Type Strains, Phase IV (KMG-IV): sequencing the most valuable type-strain genomes for metagenomic binning, comparative biology and taxonomic classification.</title>
        <authorList>
            <person name="Goeker M."/>
        </authorList>
    </citation>
    <scope>NUCLEOTIDE SEQUENCE [LARGE SCALE GENOMIC DNA]</scope>
    <source>
        <strain evidence="2 3">DSM 25894</strain>
    </source>
</reference>
<sequence length="84" mass="10038">MKNSFEKYYRMQYAMMAISLIFGILSLWRDVYHFLLLLAFYALALSFIFEGIGYYVRNQPAILFNHLIRAMLIVVFATYIFITF</sequence>
<dbReference type="RefSeq" id="WP_132370706.1">
    <property type="nucleotide sequence ID" value="NZ_SMAN01000002.1"/>
</dbReference>
<feature type="transmembrane region" description="Helical" evidence="1">
    <location>
        <begin position="12"/>
        <end position="28"/>
    </location>
</feature>
<keyword evidence="1" id="KW-0812">Transmembrane</keyword>
<evidence type="ECO:0000313" key="2">
    <source>
        <dbReference type="EMBL" id="TCT26337.1"/>
    </source>
</evidence>
<feature type="transmembrane region" description="Helical" evidence="1">
    <location>
        <begin position="63"/>
        <end position="82"/>
    </location>
</feature>
<dbReference type="Proteomes" id="UP000294650">
    <property type="component" value="Unassembled WGS sequence"/>
</dbReference>
<gene>
    <name evidence="2" type="ORF">EDD68_10238</name>
</gene>
<keyword evidence="1" id="KW-0472">Membrane</keyword>
<dbReference type="AlphaFoldDB" id="A0A4R3NGL5"/>
<comment type="caution">
    <text evidence="2">The sequence shown here is derived from an EMBL/GenBank/DDBJ whole genome shotgun (WGS) entry which is preliminary data.</text>
</comment>
<proteinExistence type="predicted"/>
<accession>A0A4R3NGL5</accession>
<evidence type="ECO:0000256" key="1">
    <source>
        <dbReference type="SAM" id="Phobius"/>
    </source>
</evidence>
<evidence type="ECO:0000313" key="3">
    <source>
        <dbReference type="Proteomes" id="UP000294650"/>
    </source>
</evidence>
<feature type="transmembrane region" description="Helical" evidence="1">
    <location>
        <begin position="34"/>
        <end position="56"/>
    </location>
</feature>
<keyword evidence="3" id="KW-1185">Reference proteome</keyword>
<name>A0A4R3NGL5_9BACI</name>
<dbReference type="EMBL" id="SMAN01000002">
    <property type="protein sequence ID" value="TCT26337.1"/>
    <property type="molecule type" value="Genomic_DNA"/>
</dbReference>
<keyword evidence="1" id="KW-1133">Transmembrane helix</keyword>
<protein>
    <submittedName>
        <fullName evidence="2">Uncharacterized protein</fullName>
    </submittedName>
</protein>
<organism evidence="2 3">
    <name type="scientific">Melghiribacillus thermohalophilus</name>
    <dbReference type="NCBI Taxonomy" id="1324956"/>
    <lineage>
        <taxon>Bacteria</taxon>
        <taxon>Bacillati</taxon>
        <taxon>Bacillota</taxon>
        <taxon>Bacilli</taxon>
        <taxon>Bacillales</taxon>
        <taxon>Bacillaceae</taxon>
        <taxon>Melghiribacillus</taxon>
    </lineage>
</organism>